<sequence>MTRRYSRPVSPAMSRTRGKPSRRSTVCWIVCWPHSRPDMPQKRDRRRHVPVALPDRDVVCPRLITPPEMQKEYTMCLSTVFMHVDNTDREIMRDVARVEAEGGGVWLTNLFGEKRFVEGTVRTIDLIDEHLVVLEPSRAG</sequence>
<keyword evidence="2" id="KW-1185">Reference proteome</keyword>
<gene>
    <name evidence="1" type="ORF">FDQ92_11630</name>
</gene>
<dbReference type="OrthoDB" id="5422162at2"/>
<organism evidence="1 2">
    <name type="scientific">Desulfoglaeba alkanexedens ALDC</name>
    <dbReference type="NCBI Taxonomy" id="980445"/>
    <lineage>
        <taxon>Bacteria</taxon>
        <taxon>Pseudomonadati</taxon>
        <taxon>Thermodesulfobacteriota</taxon>
        <taxon>Syntrophobacteria</taxon>
        <taxon>Syntrophobacterales</taxon>
        <taxon>Syntrophobacteraceae</taxon>
        <taxon>Desulfoglaeba</taxon>
    </lineage>
</organism>
<evidence type="ECO:0000313" key="2">
    <source>
        <dbReference type="Proteomes" id="UP000298602"/>
    </source>
</evidence>
<proteinExistence type="predicted"/>
<dbReference type="Proteomes" id="UP000298602">
    <property type="component" value="Chromosome"/>
</dbReference>
<protein>
    <submittedName>
        <fullName evidence="1">CooT family nickel-binding protein</fullName>
    </submittedName>
</protein>
<dbReference type="Pfam" id="PF10133">
    <property type="entry name" value="CooT"/>
    <property type="match status" value="1"/>
</dbReference>
<dbReference type="InterPro" id="IPR019300">
    <property type="entry name" value="CooT"/>
</dbReference>
<evidence type="ECO:0000313" key="1">
    <source>
        <dbReference type="EMBL" id="QCQ22764.1"/>
    </source>
</evidence>
<dbReference type="EMBL" id="CP040098">
    <property type="protein sequence ID" value="QCQ22764.1"/>
    <property type="molecule type" value="Genomic_DNA"/>
</dbReference>
<reference evidence="1 2" key="2">
    <citation type="submission" date="2019-05" db="EMBL/GenBank/DDBJ databases">
        <authorList>
            <person name="Suflita J.M."/>
            <person name="Marks C.R."/>
        </authorList>
    </citation>
    <scope>NUCLEOTIDE SEQUENCE [LARGE SCALE GENOMIC DNA]</scope>
    <source>
        <strain evidence="1 2">ALDC</strain>
    </source>
</reference>
<reference evidence="1 2" key="1">
    <citation type="submission" date="2019-05" db="EMBL/GenBank/DDBJ databases">
        <title>The Complete Genome Sequence of the n-alkane-degrading Desulfoglaeba alkanexedens ALDC reveals multiple alkylsuccinate synthase gene clusters.</title>
        <authorList>
            <person name="Callaghan A.V."/>
            <person name="Davidova I.A."/>
            <person name="Duncan K.E."/>
            <person name="Morris B."/>
            <person name="McInerney M.J."/>
        </authorList>
    </citation>
    <scope>NUCLEOTIDE SEQUENCE [LARGE SCALE GENOMIC DNA]</scope>
    <source>
        <strain evidence="1 2">ALDC</strain>
    </source>
</reference>
<dbReference type="KEGG" id="dax:FDQ92_11630"/>
<dbReference type="AlphaFoldDB" id="A0A4P8L4K2"/>
<accession>A0A4P8L4K2</accession>
<name>A0A4P8L4K2_9BACT</name>